<feature type="non-terminal residue" evidence="2">
    <location>
        <position position="84"/>
    </location>
</feature>
<dbReference type="GO" id="GO:0004803">
    <property type="term" value="F:transposase activity"/>
    <property type="evidence" value="ECO:0007669"/>
    <property type="project" value="InterPro"/>
</dbReference>
<keyword evidence="3" id="KW-1185">Reference proteome</keyword>
<dbReference type="InterPro" id="IPR047650">
    <property type="entry name" value="Transpos_IS110"/>
</dbReference>
<dbReference type="RefSeq" id="WP_163460123.1">
    <property type="nucleotide sequence ID" value="NZ_JAAGOH010000101.1"/>
</dbReference>
<gene>
    <name evidence="2" type="ORF">G3A44_23265</name>
</gene>
<feature type="domain" description="Transposase IS116/IS110/IS902 C-terminal" evidence="1">
    <location>
        <begin position="2"/>
        <end position="65"/>
    </location>
</feature>
<accession>A0A7C9PKC0</accession>
<evidence type="ECO:0000259" key="1">
    <source>
        <dbReference type="Pfam" id="PF02371"/>
    </source>
</evidence>
<protein>
    <submittedName>
        <fullName evidence="2">IS110 family transposase</fullName>
    </submittedName>
</protein>
<dbReference type="GO" id="GO:0006313">
    <property type="term" value="P:DNA transposition"/>
    <property type="evidence" value="ECO:0007669"/>
    <property type="project" value="InterPro"/>
</dbReference>
<sequence>TTATCTSAMIGNGHDFRCGRQFAAWLGLTPGQYSSGGKSRLGRITKAGDAYLRTLFIMGARAMLAAAAGKKDRLSLWATTLAER</sequence>
<dbReference type="PANTHER" id="PTHR33055">
    <property type="entry name" value="TRANSPOSASE FOR INSERTION SEQUENCE ELEMENT IS1111A"/>
    <property type="match status" value="1"/>
</dbReference>
<comment type="caution">
    <text evidence="2">The sequence shown here is derived from an EMBL/GenBank/DDBJ whole genome shotgun (WGS) entry which is preliminary data.</text>
</comment>
<dbReference type="GO" id="GO:0003677">
    <property type="term" value="F:DNA binding"/>
    <property type="evidence" value="ECO:0007669"/>
    <property type="project" value="InterPro"/>
</dbReference>
<dbReference type="PANTHER" id="PTHR33055:SF3">
    <property type="entry name" value="PUTATIVE TRANSPOSASE FOR IS117-RELATED"/>
    <property type="match status" value="1"/>
</dbReference>
<feature type="non-terminal residue" evidence="2">
    <location>
        <position position="1"/>
    </location>
</feature>
<evidence type="ECO:0000313" key="3">
    <source>
        <dbReference type="Proteomes" id="UP000484255"/>
    </source>
</evidence>
<organism evidence="2 3">
    <name type="scientific">Ideonella livida</name>
    <dbReference type="NCBI Taxonomy" id="2707176"/>
    <lineage>
        <taxon>Bacteria</taxon>
        <taxon>Pseudomonadati</taxon>
        <taxon>Pseudomonadota</taxon>
        <taxon>Betaproteobacteria</taxon>
        <taxon>Burkholderiales</taxon>
        <taxon>Sphaerotilaceae</taxon>
        <taxon>Ideonella</taxon>
    </lineage>
</organism>
<evidence type="ECO:0000313" key="2">
    <source>
        <dbReference type="EMBL" id="NDY94113.1"/>
    </source>
</evidence>
<reference evidence="2 3" key="1">
    <citation type="submission" date="2020-02" db="EMBL/GenBank/DDBJ databases">
        <title>Ideonella bacterium strain TBM-1.</title>
        <authorList>
            <person name="Chen W.-M."/>
        </authorList>
    </citation>
    <scope>NUCLEOTIDE SEQUENCE [LARGE SCALE GENOMIC DNA]</scope>
    <source>
        <strain evidence="2 3">TBM-1</strain>
    </source>
</reference>
<name>A0A7C9PKC0_9BURK</name>
<dbReference type="Proteomes" id="UP000484255">
    <property type="component" value="Unassembled WGS sequence"/>
</dbReference>
<dbReference type="Pfam" id="PF02371">
    <property type="entry name" value="Transposase_20"/>
    <property type="match status" value="1"/>
</dbReference>
<dbReference type="InterPro" id="IPR003346">
    <property type="entry name" value="Transposase_20"/>
</dbReference>
<dbReference type="AlphaFoldDB" id="A0A7C9PKC0"/>
<dbReference type="EMBL" id="JAAGOH010000101">
    <property type="protein sequence ID" value="NDY94113.1"/>
    <property type="molecule type" value="Genomic_DNA"/>
</dbReference>
<proteinExistence type="predicted"/>